<sequence>MQAAREERQEQAEGESLHWDGTTCVASFAGRLCGHTKRCLEEGRGTGGSHRQESEQRGKWSWRVCQGSAILYHHPA</sequence>
<gene>
    <name evidence="1" type="ORF">PBY51_024499</name>
</gene>
<dbReference type="EMBL" id="JAUZQC010000006">
    <property type="protein sequence ID" value="KAK5869809.1"/>
    <property type="molecule type" value="Genomic_DNA"/>
</dbReference>
<comment type="caution">
    <text evidence="1">The sequence shown here is derived from an EMBL/GenBank/DDBJ whole genome shotgun (WGS) entry which is preliminary data.</text>
</comment>
<evidence type="ECO:0000313" key="1">
    <source>
        <dbReference type="EMBL" id="KAK5869809.1"/>
    </source>
</evidence>
<organism evidence="1 2">
    <name type="scientific">Eleginops maclovinus</name>
    <name type="common">Patagonian blennie</name>
    <name type="synonym">Eleginus maclovinus</name>
    <dbReference type="NCBI Taxonomy" id="56733"/>
    <lineage>
        <taxon>Eukaryota</taxon>
        <taxon>Metazoa</taxon>
        <taxon>Chordata</taxon>
        <taxon>Craniata</taxon>
        <taxon>Vertebrata</taxon>
        <taxon>Euteleostomi</taxon>
        <taxon>Actinopterygii</taxon>
        <taxon>Neopterygii</taxon>
        <taxon>Teleostei</taxon>
        <taxon>Neoteleostei</taxon>
        <taxon>Acanthomorphata</taxon>
        <taxon>Eupercaria</taxon>
        <taxon>Perciformes</taxon>
        <taxon>Notothenioidei</taxon>
        <taxon>Eleginopidae</taxon>
        <taxon>Eleginops</taxon>
    </lineage>
</organism>
<protein>
    <submittedName>
        <fullName evidence="1">Uncharacterized protein</fullName>
    </submittedName>
</protein>
<keyword evidence="2" id="KW-1185">Reference proteome</keyword>
<reference evidence="1 2" key="2">
    <citation type="journal article" date="2023" name="Mol. Biol. Evol.">
        <title>Genomics of Secondarily Temperate Adaptation in the Only Non-Antarctic Icefish.</title>
        <authorList>
            <person name="Rivera-Colon A.G."/>
            <person name="Rayamajhi N."/>
            <person name="Minhas B.F."/>
            <person name="Madrigal G."/>
            <person name="Bilyk K.T."/>
            <person name="Yoon V."/>
            <person name="Hune M."/>
            <person name="Gregory S."/>
            <person name="Cheng C.H.C."/>
            <person name="Catchen J.M."/>
        </authorList>
    </citation>
    <scope>NUCLEOTIDE SEQUENCE [LARGE SCALE GENOMIC DNA]</scope>
    <source>
        <strain evidence="1">JMC-PN-2008</strain>
    </source>
</reference>
<evidence type="ECO:0000313" key="2">
    <source>
        <dbReference type="Proteomes" id="UP001346869"/>
    </source>
</evidence>
<name>A0AAN7Y000_ELEMC</name>
<dbReference type="AlphaFoldDB" id="A0AAN7Y000"/>
<proteinExistence type="predicted"/>
<accession>A0AAN7Y000</accession>
<reference evidence="1 2" key="1">
    <citation type="journal article" date="2023" name="Genes (Basel)">
        <title>Chromosome-Level Genome Assembly and Circadian Gene Repertoire of the Patagonia Blennie Eleginops maclovinus-The Closest Ancestral Proxy of Antarctic Cryonotothenioids.</title>
        <authorList>
            <person name="Cheng C.C."/>
            <person name="Rivera-Colon A.G."/>
            <person name="Minhas B.F."/>
            <person name="Wilson L."/>
            <person name="Rayamajhi N."/>
            <person name="Vargas-Chacoff L."/>
            <person name="Catchen J.M."/>
        </authorList>
    </citation>
    <scope>NUCLEOTIDE SEQUENCE [LARGE SCALE GENOMIC DNA]</scope>
    <source>
        <strain evidence="1">JMC-PN-2008</strain>
    </source>
</reference>
<dbReference type="Proteomes" id="UP001346869">
    <property type="component" value="Unassembled WGS sequence"/>
</dbReference>